<evidence type="ECO:0000256" key="3">
    <source>
        <dbReference type="HAMAP-Rule" id="MF_01440"/>
    </source>
</evidence>
<dbReference type="EMBL" id="RQGG01000013">
    <property type="protein sequence ID" value="TGL55205.1"/>
    <property type="molecule type" value="Genomic_DNA"/>
</dbReference>
<dbReference type="AlphaFoldDB" id="A0A4R9JU26"/>
<protein>
    <recommendedName>
        <fullName evidence="3">Probable chemoreceptor glutamine deamidase CheD</fullName>
        <ecNumber evidence="3">3.5.1.44</ecNumber>
    </recommendedName>
</protein>
<organism evidence="4 5">
    <name type="scientific">Leptospira kemamanensis</name>
    <dbReference type="NCBI Taxonomy" id="2484942"/>
    <lineage>
        <taxon>Bacteria</taxon>
        <taxon>Pseudomonadati</taxon>
        <taxon>Spirochaetota</taxon>
        <taxon>Spirochaetia</taxon>
        <taxon>Leptospirales</taxon>
        <taxon>Leptospiraceae</taxon>
        <taxon>Leptospira</taxon>
    </lineage>
</organism>
<dbReference type="SUPFAM" id="SSF64438">
    <property type="entry name" value="CNF1/YfiH-like putative cysteine hydrolases"/>
    <property type="match status" value="1"/>
</dbReference>
<dbReference type="InterPro" id="IPR005659">
    <property type="entry name" value="Chemorcpt_Glu_NH3ase_CheD"/>
</dbReference>
<gene>
    <name evidence="3" type="primary">cheD</name>
    <name evidence="4" type="ORF">EHQ59_06270</name>
</gene>
<dbReference type="PANTHER" id="PTHR35147:SF3">
    <property type="entry name" value="CHEMORECEPTOR GLUTAMINE DEAMIDASE CHED 1-RELATED"/>
    <property type="match status" value="1"/>
</dbReference>
<evidence type="ECO:0000256" key="2">
    <source>
        <dbReference type="ARBA" id="ARBA00022801"/>
    </source>
</evidence>
<dbReference type="InterPro" id="IPR011324">
    <property type="entry name" value="Cytotoxic_necrot_fac-like_cat"/>
</dbReference>
<dbReference type="GO" id="GO:0006935">
    <property type="term" value="P:chemotaxis"/>
    <property type="evidence" value="ECO:0007669"/>
    <property type="project" value="UniProtKB-UniRule"/>
</dbReference>
<comment type="function">
    <text evidence="3">Probably deamidates glutamine residues to glutamate on methyl-accepting chemotaxis receptors (MCPs), playing an important role in chemotaxis.</text>
</comment>
<dbReference type="RefSeq" id="WP_135618423.1">
    <property type="nucleotide sequence ID" value="NZ_RQGG01000013.1"/>
</dbReference>
<dbReference type="CDD" id="cd16352">
    <property type="entry name" value="CheD"/>
    <property type="match status" value="1"/>
</dbReference>
<comment type="similarity">
    <text evidence="3">Belongs to the CheD family.</text>
</comment>
<keyword evidence="5" id="KW-1185">Reference proteome</keyword>
<dbReference type="InterPro" id="IPR038592">
    <property type="entry name" value="CheD-like_sf"/>
</dbReference>
<dbReference type="Pfam" id="PF03975">
    <property type="entry name" value="CheD"/>
    <property type="match status" value="1"/>
</dbReference>
<comment type="catalytic activity">
    <reaction evidence="3">
        <text>L-glutaminyl-[protein] + H2O = L-glutamyl-[protein] + NH4(+)</text>
        <dbReference type="Rhea" id="RHEA:16441"/>
        <dbReference type="Rhea" id="RHEA-COMP:10207"/>
        <dbReference type="Rhea" id="RHEA-COMP:10208"/>
        <dbReference type="ChEBI" id="CHEBI:15377"/>
        <dbReference type="ChEBI" id="CHEBI:28938"/>
        <dbReference type="ChEBI" id="CHEBI:29973"/>
        <dbReference type="ChEBI" id="CHEBI:30011"/>
        <dbReference type="EC" id="3.5.1.44"/>
    </reaction>
</comment>
<dbReference type="PANTHER" id="PTHR35147">
    <property type="entry name" value="CHEMORECEPTOR GLUTAMINE DEAMIDASE CHED-RELATED"/>
    <property type="match status" value="1"/>
</dbReference>
<dbReference type="Gene3D" id="3.30.1330.200">
    <property type="match status" value="1"/>
</dbReference>
<dbReference type="OrthoDB" id="9807202at2"/>
<dbReference type="Proteomes" id="UP000297609">
    <property type="component" value="Unassembled WGS sequence"/>
</dbReference>
<reference evidence="4" key="1">
    <citation type="journal article" date="2019" name="PLoS Negl. Trop. Dis.">
        <title>Revisiting the worldwide diversity of Leptospira species in the environment.</title>
        <authorList>
            <person name="Vincent A.T."/>
            <person name="Schiettekatte O."/>
            <person name="Bourhy P."/>
            <person name="Veyrier F.J."/>
            <person name="Picardeau M."/>
        </authorList>
    </citation>
    <scope>NUCLEOTIDE SEQUENCE [LARGE SCALE GENOMIC DNA]</scope>
    <source>
        <strain evidence="4">201702454</strain>
    </source>
</reference>
<dbReference type="EC" id="3.5.1.44" evidence="3"/>
<proteinExistence type="inferred from homology"/>
<comment type="caution">
    <text evidence="4">The sequence shown here is derived from an EMBL/GenBank/DDBJ whole genome shotgun (WGS) entry which is preliminary data.</text>
</comment>
<accession>A0A4R9JU26</accession>
<sequence length="162" mass="18852">MEPPIEVIDSYLKPGEIFFGDRHNRVRTLLGSCVSIVLWHPKYYFGGMCHFLLPYPTDIKFEKTFKYGTDAFQFFLDEIKKSHTKPSDYLAKIFGGSNMFLNEEREILRNDATSLIGTRNAEFAKNILSEHQIKIISEDLGGNQSRKIYFSIWDGEVWVEKK</sequence>
<evidence type="ECO:0000313" key="5">
    <source>
        <dbReference type="Proteomes" id="UP000297609"/>
    </source>
</evidence>
<evidence type="ECO:0000256" key="1">
    <source>
        <dbReference type="ARBA" id="ARBA00022500"/>
    </source>
</evidence>
<evidence type="ECO:0000313" key="4">
    <source>
        <dbReference type="EMBL" id="TGL55205.1"/>
    </source>
</evidence>
<dbReference type="GO" id="GO:0050568">
    <property type="term" value="F:protein-glutamine glutaminase activity"/>
    <property type="evidence" value="ECO:0007669"/>
    <property type="project" value="UniProtKB-UniRule"/>
</dbReference>
<dbReference type="HAMAP" id="MF_01440">
    <property type="entry name" value="CheD"/>
    <property type="match status" value="1"/>
</dbReference>
<keyword evidence="2 3" id="KW-0378">Hydrolase</keyword>
<name>A0A4R9JU26_9LEPT</name>
<keyword evidence="1 3" id="KW-0145">Chemotaxis</keyword>